<dbReference type="SMART" id="SM00575">
    <property type="entry name" value="ZnF_PMZ"/>
    <property type="match status" value="1"/>
</dbReference>
<evidence type="ECO:0000313" key="2">
    <source>
        <dbReference type="EMBL" id="KAF7153953.1"/>
    </source>
</evidence>
<organism evidence="2 3">
    <name type="scientific">Rhododendron simsii</name>
    <name type="common">Sims's rhododendron</name>
    <dbReference type="NCBI Taxonomy" id="118357"/>
    <lineage>
        <taxon>Eukaryota</taxon>
        <taxon>Viridiplantae</taxon>
        <taxon>Streptophyta</taxon>
        <taxon>Embryophyta</taxon>
        <taxon>Tracheophyta</taxon>
        <taxon>Spermatophyta</taxon>
        <taxon>Magnoliopsida</taxon>
        <taxon>eudicotyledons</taxon>
        <taxon>Gunneridae</taxon>
        <taxon>Pentapetalae</taxon>
        <taxon>asterids</taxon>
        <taxon>Ericales</taxon>
        <taxon>Ericaceae</taxon>
        <taxon>Ericoideae</taxon>
        <taxon>Rhodoreae</taxon>
        <taxon>Rhododendron</taxon>
    </lineage>
</organism>
<dbReference type="Proteomes" id="UP000626092">
    <property type="component" value="Unassembled WGS sequence"/>
</dbReference>
<name>A0A834HHI5_RHOSS</name>
<protein>
    <recommendedName>
        <fullName evidence="1">Zinc finger PMZ-type domain-containing protein</fullName>
    </recommendedName>
</protein>
<evidence type="ECO:0000313" key="3">
    <source>
        <dbReference type="Proteomes" id="UP000626092"/>
    </source>
</evidence>
<dbReference type="GO" id="GO:0008270">
    <property type="term" value="F:zinc ion binding"/>
    <property type="evidence" value="ECO:0007669"/>
    <property type="project" value="InterPro"/>
</dbReference>
<keyword evidence="3" id="KW-1185">Reference proteome</keyword>
<feature type="domain" description="Zinc finger PMZ-type" evidence="1">
    <location>
        <begin position="236"/>
        <end position="258"/>
    </location>
</feature>
<sequence length="339" mass="38710">MPLEHLQQRVRKDIVVDISHTQAYMAKRKALDLIEGTNLEQFGMLRDYCEEKRRTNPNTSIVMKTVPSPSPDGQPIFERLYICLGALKKGMLAGCRRLICMDACHLKGAHGGQLLVAGLVPTLQTVVLNAEMRFCTRHLYTNFRDEHKGMELRKQLWATARATTVPDFQKAMDIMRSIDVEAYKWLAEKPTTQWSRSHFSTFNNCDILVNNLCEGFNKDIRKARDKPIITMLEAIRRWDLKGIPCVHAIVAITFNHENVLDYCHPCYGKETNASIYKGIIYPINGWTMWPSSGCVPVLPPNYGRYQLSSSSMNCLIHQLSYGLAMRCFIELPLVYCNGM</sequence>
<comment type="caution">
    <text evidence="2">The sequence shown here is derived from an EMBL/GenBank/DDBJ whole genome shotgun (WGS) entry which is preliminary data.</text>
</comment>
<evidence type="ECO:0000259" key="1">
    <source>
        <dbReference type="SMART" id="SM00575"/>
    </source>
</evidence>
<dbReference type="InterPro" id="IPR006564">
    <property type="entry name" value="Znf_PMZ"/>
</dbReference>
<gene>
    <name evidence="2" type="ORF">RHSIM_Rhsim01G0142700</name>
</gene>
<accession>A0A834HHI5</accession>
<dbReference type="EMBL" id="WJXA01000001">
    <property type="protein sequence ID" value="KAF7153953.1"/>
    <property type="molecule type" value="Genomic_DNA"/>
</dbReference>
<dbReference type="OrthoDB" id="1937322at2759"/>
<dbReference type="PANTHER" id="PTHR31973">
    <property type="entry name" value="POLYPROTEIN, PUTATIVE-RELATED"/>
    <property type="match status" value="1"/>
</dbReference>
<dbReference type="AlphaFoldDB" id="A0A834HHI5"/>
<proteinExistence type="predicted"/>
<reference evidence="2" key="1">
    <citation type="submission" date="2019-11" db="EMBL/GenBank/DDBJ databases">
        <authorList>
            <person name="Liu Y."/>
            <person name="Hou J."/>
            <person name="Li T.-Q."/>
            <person name="Guan C.-H."/>
            <person name="Wu X."/>
            <person name="Wu H.-Z."/>
            <person name="Ling F."/>
            <person name="Zhang R."/>
            <person name="Shi X.-G."/>
            <person name="Ren J.-P."/>
            <person name="Chen E.-F."/>
            <person name="Sun J.-M."/>
        </authorList>
    </citation>
    <scope>NUCLEOTIDE SEQUENCE</scope>
    <source>
        <strain evidence="2">Adult_tree_wgs_1</strain>
        <tissue evidence="2">Leaves</tissue>
    </source>
</reference>
<dbReference type="PANTHER" id="PTHR31973:SF191">
    <property type="entry name" value="OS05G0489400 PROTEIN"/>
    <property type="match status" value="1"/>
</dbReference>